<feature type="non-terminal residue" evidence="2">
    <location>
        <position position="119"/>
    </location>
</feature>
<feature type="region of interest" description="Disordered" evidence="1">
    <location>
        <begin position="60"/>
        <end position="119"/>
    </location>
</feature>
<comment type="caution">
    <text evidence="2">The sequence shown here is derived from an EMBL/GenBank/DDBJ whole genome shotgun (WGS) entry which is preliminary data.</text>
</comment>
<gene>
    <name evidence="2" type="ORF">CRG98_003177</name>
</gene>
<keyword evidence="3" id="KW-1185">Reference proteome</keyword>
<proteinExistence type="predicted"/>
<dbReference type="EMBL" id="PGOL01000122">
    <property type="protein sequence ID" value="PKI76382.1"/>
    <property type="molecule type" value="Genomic_DNA"/>
</dbReference>
<evidence type="ECO:0000313" key="2">
    <source>
        <dbReference type="EMBL" id="PKI76382.1"/>
    </source>
</evidence>
<accession>A0A2I0L6P4</accession>
<dbReference type="Proteomes" id="UP000233551">
    <property type="component" value="Unassembled WGS sequence"/>
</dbReference>
<protein>
    <submittedName>
        <fullName evidence="2">Uncharacterized protein</fullName>
    </submittedName>
</protein>
<reference evidence="2 3" key="1">
    <citation type="submission" date="2017-11" db="EMBL/GenBank/DDBJ databases">
        <title>De-novo sequencing of pomegranate (Punica granatum L.) genome.</title>
        <authorList>
            <person name="Akparov Z."/>
            <person name="Amiraslanov A."/>
            <person name="Hajiyeva S."/>
            <person name="Abbasov M."/>
            <person name="Kaur K."/>
            <person name="Hamwieh A."/>
            <person name="Solovyev V."/>
            <person name="Salamov A."/>
            <person name="Braich B."/>
            <person name="Kosarev P."/>
            <person name="Mahmoud A."/>
            <person name="Hajiyev E."/>
            <person name="Babayeva S."/>
            <person name="Izzatullayeva V."/>
            <person name="Mammadov A."/>
            <person name="Mammadov A."/>
            <person name="Sharifova S."/>
            <person name="Ojaghi J."/>
            <person name="Eynullazada K."/>
            <person name="Bayramov B."/>
            <person name="Abdulazimova A."/>
            <person name="Shahmuradov I."/>
        </authorList>
    </citation>
    <scope>NUCLEOTIDE SEQUENCE [LARGE SCALE GENOMIC DNA]</scope>
    <source>
        <strain evidence="3">cv. AG2017</strain>
        <tissue evidence="2">Leaf</tissue>
    </source>
</reference>
<name>A0A2I0L6P4_PUNGR</name>
<dbReference type="AlphaFoldDB" id="A0A2I0L6P4"/>
<evidence type="ECO:0000256" key="1">
    <source>
        <dbReference type="SAM" id="MobiDB-lite"/>
    </source>
</evidence>
<evidence type="ECO:0000313" key="3">
    <source>
        <dbReference type="Proteomes" id="UP000233551"/>
    </source>
</evidence>
<sequence length="119" mass="12568">MEALTFALALPCEPSSICSEKAGLSSPGAGRRLCLVSMRRWMTKGASSLALRRSVTANGGTDHEYDVIGDPQSQGSFSAVEDEKKKKKMSGGENGLVMDAERDSSGSIVGYQLVSPPQT</sequence>
<organism evidence="2 3">
    <name type="scientific">Punica granatum</name>
    <name type="common">Pomegranate</name>
    <dbReference type="NCBI Taxonomy" id="22663"/>
    <lineage>
        <taxon>Eukaryota</taxon>
        <taxon>Viridiplantae</taxon>
        <taxon>Streptophyta</taxon>
        <taxon>Embryophyta</taxon>
        <taxon>Tracheophyta</taxon>
        <taxon>Spermatophyta</taxon>
        <taxon>Magnoliopsida</taxon>
        <taxon>eudicotyledons</taxon>
        <taxon>Gunneridae</taxon>
        <taxon>Pentapetalae</taxon>
        <taxon>rosids</taxon>
        <taxon>malvids</taxon>
        <taxon>Myrtales</taxon>
        <taxon>Lythraceae</taxon>
        <taxon>Punica</taxon>
    </lineage>
</organism>